<dbReference type="Pfam" id="PF11356">
    <property type="entry name" value="T2SSC"/>
    <property type="match status" value="1"/>
</dbReference>
<keyword evidence="6" id="KW-0653">Protein transport</keyword>
<comment type="subcellular location">
    <subcellularLocation>
        <location evidence="1">Cell inner membrane</location>
    </subcellularLocation>
</comment>
<name>A0ABN6PMD2_9BURK</name>
<gene>
    <name evidence="11" type="ORF">CATMQ487_13650</name>
</gene>
<evidence type="ECO:0000256" key="5">
    <source>
        <dbReference type="ARBA" id="ARBA00022692"/>
    </source>
</evidence>
<keyword evidence="12" id="KW-1185">Reference proteome</keyword>
<feature type="compositionally biased region" description="Basic and acidic residues" evidence="9">
    <location>
        <begin position="210"/>
        <end position="219"/>
    </location>
</feature>
<feature type="domain" description="Type II secretion system protein GspC N-terminal" evidence="10">
    <location>
        <begin position="34"/>
        <end position="125"/>
    </location>
</feature>
<proteinExistence type="predicted"/>
<dbReference type="EMBL" id="AP025730">
    <property type="protein sequence ID" value="BDI04395.1"/>
    <property type="molecule type" value="Genomic_DNA"/>
</dbReference>
<keyword evidence="7" id="KW-1133">Transmembrane helix</keyword>
<evidence type="ECO:0000256" key="2">
    <source>
        <dbReference type="ARBA" id="ARBA00022448"/>
    </source>
</evidence>
<evidence type="ECO:0000256" key="4">
    <source>
        <dbReference type="ARBA" id="ARBA00022519"/>
    </source>
</evidence>
<dbReference type="InterPro" id="IPR024961">
    <property type="entry name" value="T2SS_GspC_N"/>
</dbReference>
<evidence type="ECO:0000256" key="8">
    <source>
        <dbReference type="ARBA" id="ARBA00023136"/>
    </source>
</evidence>
<protein>
    <recommendedName>
        <fullName evidence="10">Type II secretion system protein GspC N-terminal domain-containing protein</fullName>
    </recommendedName>
</protein>
<accession>A0ABN6PMD2</accession>
<evidence type="ECO:0000256" key="9">
    <source>
        <dbReference type="SAM" id="MobiDB-lite"/>
    </source>
</evidence>
<keyword evidence="5" id="KW-0812">Transmembrane</keyword>
<organism evidence="11 12">
    <name type="scientific">Sphaerotilus microaerophilus</name>
    <dbReference type="NCBI Taxonomy" id="2914710"/>
    <lineage>
        <taxon>Bacteria</taxon>
        <taxon>Pseudomonadati</taxon>
        <taxon>Pseudomonadota</taxon>
        <taxon>Betaproteobacteria</taxon>
        <taxon>Burkholderiales</taxon>
        <taxon>Sphaerotilaceae</taxon>
        <taxon>Sphaerotilus</taxon>
    </lineage>
</organism>
<keyword evidence="3" id="KW-1003">Cell membrane</keyword>
<evidence type="ECO:0000313" key="12">
    <source>
        <dbReference type="Proteomes" id="UP001057498"/>
    </source>
</evidence>
<evidence type="ECO:0000256" key="7">
    <source>
        <dbReference type="ARBA" id="ARBA00022989"/>
    </source>
</evidence>
<dbReference type="RefSeq" id="WP_251972521.1">
    <property type="nucleotide sequence ID" value="NZ_AP025730.1"/>
</dbReference>
<feature type="region of interest" description="Disordered" evidence="9">
    <location>
        <begin position="194"/>
        <end position="219"/>
    </location>
</feature>
<evidence type="ECO:0000256" key="3">
    <source>
        <dbReference type="ARBA" id="ARBA00022475"/>
    </source>
</evidence>
<dbReference type="Proteomes" id="UP001057498">
    <property type="component" value="Chromosome"/>
</dbReference>
<reference evidence="11" key="1">
    <citation type="submission" date="2022-04" db="EMBL/GenBank/DDBJ databases">
        <title>Whole genome sequence of Sphaerotilus sp. FB-5.</title>
        <authorList>
            <person name="Takeda M."/>
            <person name="Narihara S."/>
            <person name="Akimoto M."/>
            <person name="Akimoto R."/>
            <person name="Nishiyashiki S."/>
            <person name="Murakami T."/>
        </authorList>
    </citation>
    <scope>NUCLEOTIDE SEQUENCE</scope>
    <source>
        <strain evidence="11">FB-5</strain>
    </source>
</reference>
<keyword evidence="2" id="KW-0813">Transport</keyword>
<evidence type="ECO:0000256" key="1">
    <source>
        <dbReference type="ARBA" id="ARBA00004533"/>
    </source>
</evidence>
<keyword evidence="8" id="KW-0472">Membrane</keyword>
<evidence type="ECO:0000259" key="10">
    <source>
        <dbReference type="Pfam" id="PF11356"/>
    </source>
</evidence>
<evidence type="ECO:0000313" key="11">
    <source>
        <dbReference type="EMBL" id="BDI04395.1"/>
    </source>
</evidence>
<keyword evidence="4" id="KW-0997">Cell inner membrane</keyword>
<sequence length="219" mass="21561">MWAALAASLVAWGLRLSGRSDPVPPHAETVVAAQAVQGDVLRLFAATHAASQSAAAAAPEAASRFRVLGVVAGLREGSPGWALIAVDGRAPRAVAVGAVVDGEWILQSVTQSQVAIGARGADASVRLELPLLPPPATGTLAMAANDGGAAPAAVPPAPGLPRRAGAFASPAMAPAVPGVPGGVVAPPARLGVQANAQGEPIESVPTDGAATDRVRPSPH</sequence>
<evidence type="ECO:0000256" key="6">
    <source>
        <dbReference type="ARBA" id="ARBA00022927"/>
    </source>
</evidence>